<dbReference type="PANTHER" id="PTHR10430">
    <property type="entry name" value="PEROXIREDOXIN"/>
    <property type="match status" value="1"/>
</dbReference>
<dbReference type="EMBL" id="KZ987731">
    <property type="protein sequence ID" value="RKP15441.1"/>
    <property type="molecule type" value="Genomic_DNA"/>
</dbReference>
<dbReference type="FunFam" id="3.40.30.10:FF:000020">
    <property type="entry name" value="Peroxiredoxin"/>
    <property type="match status" value="1"/>
</dbReference>
<feature type="domain" description="Thioredoxin" evidence="9">
    <location>
        <begin position="3"/>
        <end position="169"/>
    </location>
</feature>
<dbReference type="SUPFAM" id="SSF52833">
    <property type="entry name" value="Thioredoxin-like"/>
    <property type="match status" value="1"/>
</dbReference>
<name>A0A4P9YAD2_9FUNG</name>
<keyword evidence="2 8" id="KW-0575">Peroxidase</keyword>
<dbReference type="InterPro" id="IPR036249">
    <property type="entry name" value="Thioredoxin-like_sf"/>
</dbReference>
<proteinExistence type="inferred from homology"/>
<gene>
    <name evidence="10" type="ORF">BJ684DRAFT_6989</name>
</gene>
<dbReference type="InterPro" id="IPR013740">
    <property type="entry name" value="Redoxin"/>
</dbReference>
<dbReference type="CDD" id="cd03013">
    <property type="entry name" value="PRX5_like"/>
    <property type="match status" value="1"/>
</dbReference>
<evidence type="ECO:0000256" key="7">
    <source>
        <dbReference type="PIRSR" id="PIRSR637944-1"/>
    </source>
</evidence>
<keyword evidence="3 8" id="KW-0049">Antioxidant</keyword>
<dbReference type="InterPro" id="IPR013766">
    <property type="entry name" value="Thioredoxin_domain"/>
</dbReference>
<protein>
    <recommendedName>
        <fullName evidence="6">Thioredoxin-dependent peroxiredoxin</fullName>
    </recommendedName>
</protein>
<dbReference type="GO" id="GO:0008379">
    <property type="term" value="F:thioredoxin peroxidase activity"/>
    <property type="evidence" value="ECO:0007669"/>
    <property type="project" value="InterPro"/>
</dbReference>
<dbReference type="GO" id="GO:0005739">
    <property type="term" value="C:mitochondrion"/>
    <property type="evidence" value="ECO:0007669"/>
    <property type="project" value="TreeGrafter"/>
</dbReference>
<feature type="active site" description="Cysteine sulfenic acid (-SOH) intermediate" evidence="7">
    <location>
        <position position="57"/>
    </location>
</feature>
<evidence type="ECO:0000259" key="9">
    <source>
        <dbReference type="PROSITE" id="PS51352"/>
    </source>
</evidence>
<evidence type="ECO:0000256" key="8">
    <source>
        <dbReference type="RuleBase" id="RU366011"/>
    </source>
</evidence>
<dbReference type="GO" id="GO:0005777">
    <property type="term" value="C:peroxisome"/>
    <property type="evidence" value="ECO:0007669"/>
    <property type="project" value="TreeGrafter"/>
</dbReference>
<dbReference type="GO" id="GO:0034599">
    <property type="term" value="P:cellular response to oxidative stress"/>
    <property type="evidence" value="ECO:0007669"/>
    <property type="project" value="InterPro"/>
</dbReference>
<dbReference type="PROSITE" id="PS51352">
    <property type="entry name" value="THIOREDOXIN_2"/>
    <property type="match status" value="1"/>
</dbReference>
<keyword evidence="4 8" id="KW-0560">Oxidoreductase</keyword>
<comment type="function">
    <text evidence="8">Thiol-specific peroxidase that catalyzes the reduction of hydrogen peroxide and organic hydroperoxides to water and alcohols, respectively. Plays a role in cell protection against oxidative stress by detoxifying peroxides.</text>
</comment>
<evidence type="ECO:0000256" key="6">
    <source>
        <dbReference type="ARBA" id="ARBA00079296"/>
    </source>
</evidence>
<evidence type="ECO:0000256" key="5">
    <source>
        <dbReference type="ARBA" id="ARBA00023284"/>
    </source>
</evidence>
<evidence type="ECO:0000313" key="11">
    <source>
        <dbReference type="Proteomes" id="UP000267251"/>
    </source>
</evidence>
<dbReference type="InterPro" id="IPR037944">
    <property type="entry name" value="PRX5-like"/>
</dbReference>
<keyword evidence="11" id="KW-1185">Reference proteome</keyword>
<evidence type="ECO:0000313" key="10">
    <source>
        <dbReference type="EMBL" id="RKP15441.1"/>
    </source>
</evidence>
<keyword evidence="5 8" id="KW-0676">Redox-active center</keyword>
<sequence>MTVQVGDSLPAATLWYAAPHPNEPNVCAAPEAIKTNEYFKGKKVVIFAVPGAFTPTCHVTHLPGFINKAEEIKGKGVDAIVCLCTDDVFVMEAWGKATQNGDKLMMVSDGNSEFVKALGLTQDLTRAGLGPNRAQRFALVVDDLKVTYVGVESGGDVTVSGADAVLSKL</sequence>
<dbReference type="GO" id="GO:0042744">
    <property type="term" value="P:hydrogen peroxide catabolic process"/>
    <property type="evidence" value="ECO:0007669"/>
    <property type="project" value="TreeGrafter"/>
</dbReference>
<comment type="similarity">
    <text evidence="1 8">Belongs to the peroxiredoxin family. Prx5 subfamily.</text>
</comment>
<evidence type="ECO:0000256" key="2">
    <source>
        <dbReference type="ARBA" id="ARBA00022559"/>
    </source>
</evidence>
<dbReference type="Proteomes" id="UP000267251">
    <property type="component" value="Unassembled WGS sequence"/>
</dbReference>
<dbReference type="Gene3D" id="3.40.30.10">
    <property type="entry name" value="Glutaredoxin"/>
    <property type="match status" value="1"/>
</dbReference>
<evidence type="ECO:0000256" key="3">
    <source>
        <dbReference type="ARBA" id="ARBA00022862"/>
    </source>
</evidence>
<dbReference type="GO" id="GO:0045454">
    <property type="term" value="P:cell redox homeostasis"/>
    <property type="evidence" value="ECO:0007669"/>
    <property type="project" value="TreeGrafter"/>
</dbReference>
<dbReference type="Pfam" id="PF08534">
    <property type="entry name" value="Redoxin"/>
    <property type="match status" value="1"/>
</dbReference>
<evidence type="ECO:0000256" key="1">
    <source>
        <dbReference type="ARBA" id="ARBA00010505"/>
    </source>
</evidence>
<reference evidence="11" key="1">
    <citation type="journal article" date="2018" name="Nat. Microbiol.">
        <title>Leveraging single-cell genomics to expand the fungal tree of life.</title>
        <authorList>
            <person name="Ahrendt S.R."/>
            <person name="Quandt C.A."/>
            <person name="Ciobanu D."/>
            <person name="Clum A."/>
            <person name="Salamov A."/>
            <person name="Andreopoulos B."/>
            <person name="Cheng J.F."/>
            <person name="Woyke T."/>
            <person name="Pelin A."/>
            <person name="Henrissat B."/>
            <person name="Reynolds N.K."/>
            <person name="Benny G.L."/>
            <person name="Smith M.E."/>
            <person name="James T.Y."/>
            <person name="Grigoriev I.V."/>
        </authorList>
    </citation>
    <scope>NUCLEOTIDE SEQUENCE [LARGE SCALE GENOMIC DNA]</scope>
</reference>
<dbReference type="AlphaFoldDB" id="A0A4P9YAD2"/>
<dbReference type="OrthoDB" id="1882547at2759"/>
<evidence type="ECO:0000256" key="4">
    <source>
        <dbReference type="ARBA" id="ARBA00023002"/>
    </source>
</evidence>
<accession>A0A4P9YAD2</accession>
<dbReference type="PANTHER" id="PTHR10430:SF16">
    <property type="entry name" value="PEROXIREDOXIN-5, MITOCHONDRIAL"/>
    <property type="match status" value="1"/>
</dbReference>
<organism evidence="10 11">
    <name type="scientific">Piptocephalis cylindrospora</name>
    <dbReference type="NCBI Taxonomy" id="1907219"/>
    <lineage>
        <taxon>Eukaryota</taxon>
        <taxon>Fungi</taxon>
        <taxon>Fungi incertae sedis</taxon>
        <taxon>Zoopagomycota</taxon>
        <taxon>Zoopagomycotina</taxon>
        <taxon>Zoopagomycetes</taxon>
        <taxon>Zoopagales</taxon>
        <taxon>Piptocephalidaceae</taxon>
        <taxon>Piptocephalis</taxon>
    </lineage>
</organism>